<comment type="caution">
    <text evidence="2">The sequence shown here is derived from an EMBL/GenBank/DDBJ whole genome shotgun (WGS) entry which is preliminary data.</text>
</comment>
<evidence type="ECO:0000313" key="3">
    <source>
        <dbReference type="Proteomes" id="UP000735302"/>
    </source>
</evidence>
<name>A0AAV4CAZ8_9GAST</name>
<evidence type="ECO:0000313" key="2">
    <source>
        <dbReference type="EMBL" id="GFO29749.1"/>
    </source>
</evidence>
<dbReference type="AlphaFoldDB" id="A0AAV4CAZ8"/>
<protein>
    <submittedName>
        <fullName evidence="2">Uncharacterized protein</fullName>
    </submittedName>
</protein>
<feature type="compositionally biased region" description="Low complexity" evidence="1">
    <location>
        <begin position="30"/>
        <end position="42"/>
    </location>
</feature>
<sequence length="88" mass="9801">MWKLSSFPLALRKEKQQNRPSDSLGHKTDAAPGGACGAARAGSDLRRSSRSNSSGRSCCRGHRWKGSTLRRASRNHRLKAREERPTQK</sequence>
<evidence type="ECO:0000256" key="1">
    <source>
        <dbReference type="SAM" id="MobiDB-lite"/>
    </source>
</evidence>
<dbReference type="Proteomes" id="UP000735302">
    <property type="component" value="Unassembled WGS sequence"/>
</dbReference>
<accession>A0AAV4CAZ8</accession>
<organism evidence="2 3">
    <name type="scientific">Plakobranchus ocellatus</name>
    <dbReference type="NCBI Taxonomy" id="259542"/>
    <lineage>
        <taxon>Eukaryota</taxon>
        <taxon>Metazoa</taxon>
        <taxon>Spiralia</taxon>
        <taxon>Lophotrochozoa</taxon>
        <taxon>Mollusca</taxon>
        <taxon>Gastropoda</taxon>
        <taxon>Heterobranchia</taxon>
        <taxon>Euthyneura</taxon>
        <taxon>Panpulmonata</taxon>
        <taxon>Sacoglossa</taxon>
        <taxon>Placobranchoidea</taxon>
        <taxon>Plakobranchidae</taxon>
        <taxon>Plakobranchus</taxon>
    </lineage>
</organism>
<reference evidence="2 3" key="1">
    <citation type="journal article" date="2021" name="Elife">
        <title>Chloroplast acquisition without the gene transfer in kleptoplastic sea slugs, Plakobranchus ocellatus.</title>
        <authorList>
            <person name="Maeda T."/>
            <person name="Takahashi S."/>
            <person name="Yoshida T."/>
            <person name="Shimamura S."/>
            <person name="Takaki Y."/>
            <person name="Nagai Y."/>
            <person name="Toyoda A."/>
            <person name="Suzuki Y."/>
            <person name="Arimoto A."/>
            <person name="Ishii H."/>
            <person name="Satoh N."/>
            <person name="Nishiyama T."/>
            <person name="Hasebe M."/>
            <person name="Maruyama T."/>
            <person name="Minagawa J."/>
            <person name="Obokata J."/>
            <person name="Shigenobu S."/>
        </authorList>
    </citation>
    <scope>NUCLEOTIDE SEQUENCE [LARGE SCALE GENOMIC DNA]</scope>
</reference>
<proteinExistence type="predicted"/>
<dbReference type="EMBL" id="BLXT01006199">
    <property type="protein sequence ID" value="GFO29749.1"/>
    <property type="molecule type" value="Genomic_DNA"/>
</dbReference>
<feature type="region of interest" description="Disordered" evidence="1">
    <location>
        <begin position="1"/>
        <end position="88"/>
    </location>
</feature>
<keyword evidence="3" id="KW-1185">Reference proteome</keyword>
<gene>
    <name evidence="2" type="ORF">PoB_005625400</name>
</gene>